<keyword evidence="3" id="KW-1185">Reference proteome</keyword>
<comment type="caution">
    <text evidence="2">The sequence shown here is derived from an EMBL/GenBank/DDBJ whole genome shotgun (WGS) entry which is preliminary data.</text>
</comment>
<dbReference type="InterPro" id="IPR007845">
    <property type="entry name" value="HemS/ChuX_dom"/>
</dbReference>
<reference evidence="2" key="1">
    <citation type="submission" date="2022-10" db="EMBL/GenBank/DDBJ databases">
        <title>Hoeflea sp. J2-29, isolated from marine algae.</title>
        <authorList>
            <person name="Kristyanto S."/>
            <person name="Kim J.M."/>
            <person name="Jeon C.O."/>
        </authorList>
    </citation>
    <scope>NUCLEOTIDE SEQUENCE</scope>
    <source>
        <strain evidence="2">J2-29</strain>
    </source>
</reference>
<dbReference type="CDD" id="cd16831">
    <property type="entry name" value="HemS-like_C"/>
    <property type="match status" value="1"/>
</dbReference>
<dbReference type="InterPro" id="IPR053733">
    <property type="entry name" value="Heme_Transport_Util_sf"/>
</dbReference>
<dbReference type="SUPFAM" id="SSF144064">
    <property type="entry name" value="Heme iron utilization protein-like"/>
    <property type="match status" value="1"/>
</dbReference>
<feature type="domain" description="Haemin-degrading HemS/ChuX" evidence="1">
    <location>
        <begin position="32"/>
        <end position="159"/>
    </location>
</feature>
<dbReference type="Proteomes" id="UP001081283">
    <property type="component" value="Unassembled WGS sequence"/>
</dbReference>
<evidence type="ECO:0000259" key="1">
    <source>
        <dbReference type="Pfam" id="PF05171"/>
    </source>
</evidence>
<name>A0ABT3YGD0_9HYPH</name>
<gene>
    <name evidence="2" type="ORF">OEG82_13120</name>
</gene>
<feature type="domain" description="Haemin-degrading HemS/ChuX" evidence="1">
    <location>
        <begin position="210"/>
        <end position="344"/>
    </location>
</feature>
<accession>A0ABT3YGD0</accession>
<proteinExistence type="predicted"/>
<protein>
    <submittedName>
        <fullName evidence="2">Hemin-degrading factor</fullName>
    </submittedName>
</protein>
<sequence length="360" mass="40620">MNHYSAIDAATIRSARRDNPKMRERDLATHIGVSEAAFLEAWIGDYVERIEPDLDVFFPMLEQAGEVMALSRNESAVHEKTGVYGGYKSGEHASIVLGTDIDLRIFPRHWRHGFHVAKPLEDGSVQHSFQFFDAHGDAVHKVFARQNTDMDKWRAIRDRLSIRHTVSEFPLRSAGTAKQPPSAQAISALRAAWSAMRDTHQFQSILRKSKMSRLTAISVIGDEYAWQLSAGAGAELLQQLSRDQVPVMVFVRNPGMLQIHSGPVHTIKQVGPWLNVMDIGFHLHLRTDRFSAIWLVRKPTRNGDIYSLEIFDPEGEQIIMFNGYRREGENTEVVAQWDEIVQALPRADAAQADTNDATVE</sequence>
<dbReference type="CDD" id="cd16830">
    <property type="entry name" value="HemS-like_N"/>
    <property type="match status" value="1"/>
</dbReference>
<organism evidence="2 3">
    <name type="scientific">Hoeflea ulvae</name>
    <dbReference type="NCBI Taxonomy" id="2983764"/>
    <lineage>
        <taxon>Bacteria</taxon>
        <taxon>Pseudomonadati</taxon>
        <taxon>Pseudomonadota</taxon>
        <taxon>Alphaproteobacteria</taxon>
        <taxon>Hyphomicrobiales</taxon>
        <taxon>Rhizobiaceae</taxon>
        <taxon>Hoeflea</taxon>
    </lineage>
</organism>
<evidence type="ECO:0000313" key="3">
    <source>
        <dbReference type="Proteomes" id="UP001081283"/>
    </source>
</evidence>
<dbReference type="EMBL" id="JAOVZQ010000001">
    <property type="protein sequence ID" value="MCY0094958.1"/>
    <property type="molecule type" value="Genomic_DNA"/>
</dbReference>
<dbReference type="Pfam" id="PF05171">
    <property type="entry name" value="HemS"/>
    <property type="match status" value="2"/>
</dbReference>
<dbReference type="RefSeq" id="WP_267612870.1">
    <property type="nucleotide sequence ID" value="NZ_JAOVZQ010000001.1"/>
</dbReference>
<dbReference type="Gene3D" id="3.40.1570.10">
    <property type="entry name" value="HemS/ChuS/ChuX like domains"/>
    <property type="match status" value="2"/>
</dbReference>
<evidence type="ECO:0000313" key="2">
    <source>
        <dbReference type="EMBL" id="MCY0094958.1"/>
    </source>
</evidence>